<accession>A0A8T0GZU8</accession>
<keyword evidence="4" id="KW-0804">Transcription</keyword>
<dbReference type="Pfam" id="PF00010">
    <property type="entry name" value="HLH"/>
    <property type="match status" value="1"/>
</dbReference>
<dbReference type="SUPFAM" id="SSF47459">
    <property type="entry name" value="HLH, helix-loop-helix DNA-binding domain"/>
    <property type="match status" value="1"/>
</dbReference>
<dbReference type="AlphaFoldDB" id="A0A8T0GZU8"/>
<dbReference type="PANTHER" id="PTHR46266:SF4">
    <property type="entry name" value="TRANSCRIPTION FACTOR TT8"/>
    <property type="match status" value="1"/>
</dbReference>
<feature type="region of interest" description="Disordered" evidence="6">
    <location>
        <begin position="566"/>
        <end position="594"/>
    </location>
</feature>
<dbReference type="Pfam" id="PF22754">
    <property type="entry name" value="bHLH-TF_ACT-like_plant"/>
    <property type="match status" value="1"/>
</dbReference>
<evidence type="ECO:0000259" key="7">
    <source>
        <dbReference type="PROSITE" id="PS50888"/>
    </source>
</evidence>
<evidence type="ECO:0000256" key="5">
    <source>
        <dbReference type="ARBA" id="ARBA00023242"/>
    </source>
</evidence>
<sequence length="594" mass="66397">MEGPKLEVLEGMGGEWPLELRLQLQAATRAVKWTYSAFWTPDPGNPRRLVWGDGYYNGLIKTRKTIHAKELSPEEFGLQRSQQLRDLYITLLTANKNGQQQASKPFALKPEDLAETEWFFFLCMSFSFDEGVGLVGRAAAGAKPYIWQRGTNESTTKIFTRALLAKSASIKTVVCIPLKDGVLEFGTTDDVPEDSKMFERVMSFFLEPLKQGRIQNPMLADQKHESSKLARQQSDYMAQSCQLASSDVRSPKRAKLSSSPRAEVGDETSLNHGNQRLSAHSSQQFQGAGSKRYQDEIPDEGPKDSSYASAFVDWDNALRPLQKCQTPQWILKAALFRVTRLHDSAWREKHKEADSSFVIVDKAIEGRRAPDLGSHKPVPSTEETNANHVLAERRRREKLNDRFISLRALVPNVSKMDKASILGDAIDYVKELQSRLKTWESSSTQDARICQSELSKGNATDISVTRKHLENFEPSEQGRDGDQAASAGCIETKENIVHGDTNIRVSMENDAALVKLHCPWRQTLLVDVLQTLNEFEFEVSAVRSSTTNGIFSAIMQAKVRGVDLSRPNTKEVEESLQRAAKGLSSDRASASSLN</sequence>
<organism evidence="8 9">
    <name type="scientific">Ceratodon purpureus</name>
    <name type="common">Fire moss</name>
    <name type="synonym">Dicranum purpureum</name>
    <dbReference type="NCBI Taxonomy" id="3225"/>
    <lineage>
        <taxon>Eukaryota</taxon>
        <taxon>Viridiplantae</taxon>
        <taxon>Streptophyta</taxon>
        <taxon>Embryophyta</taxon>
        <taxon>Bryophyta</taxon>
        <taxon>Bryophytina</taxon>
        <taxon>Bryopsida</taxon>
        <taxon>Dicranidae</taxon>
        <taxon>Pseudoditrichales</taxon>
        <taxon>Ditrichaceae</taxon>
        <taxon>Ceratodon</taxon>
    </lineage>
</organism>
<dbReference type="PANTHER" id="PTHR46266">
    <property type="entry name" value="TRANSCRIPTION FACTOR TT8"/>
    <property type="match status" value="1"/>
</dbReference>
<keyword evidence="9" id="KW-1185">Reference proteome</keyword>
<dbReference type="GO" id="GO:0046983">
    <property type="term" value="F:protein dimerization activity"/>
    <property type="evidence" value="ECO:0007669"/>
    <property type="project" value="InterPro"/>
</dbReference>
<keyword evidence="2" id="KW-0805">Transcription regulation</keyword>
<feature type="compositionally biased region" description="Basic and acidic residues" evidence="6">
    <location>
        <begin position="566"/>
        <end position="576"/>
    </location>
</feature>
<keyword evidence="3" id="KW-0010">Activator</keyword>
<evidence type="ECO:0000313" key="9">
    <source>
        <dbReference type="Proteomes" id="UP000822688"/>
    </source>
</evidence>
<evidence type="ECO:0000313" key="8">
    <source>
        <dbReference type="EMBL" id="KAG0565176.1"/>
    </source>
</evidence>
<dbReference type="Pfam" id="PF14215">
    <property type="entry name" value="bHLH-MYC_N"/>
    <property type="match status" value="1"/>
</dbReference>
<dbReference type="InterPro" id="IPR036638">
    <property type="entry name" value="HLH_DNA-bd_sf"/>
</dbReference>
<reference evidence="8" key="1">
    <citation type="submission" date="2020-06" db="EMBL/GenBank/DDBJ databases">
        <title>WGS assembly of Ceratodon purpureus strain R40.</title>
        <authorList>
            <person name="Carey S.B."/>
            <person name="Jenkins J."/>
            <person name="Shu S."/>
            <person name="Lovell J.T."/>
            <person name="Sreedasyam A."/>
            <person name="Maumus F."/>
            <person name="Tiley G.P."/>
            <person name="Fernandez-Pozo N."/>
            <person name="Barry K."/>
            <person name="Chen C."/>
            <person name="Wang M."/>
            <person name="Lipzen A."/>
            <person name="Daum C."/>
            <person name="Saski C.A."/>
            <person name="Payton A.C."/>
            <person name="Mcbreen J.C."/>
            <person name="Conrad R.E."/>
            <person name="Kollar L.M."/>
            <person name="Olsson S."/>
            <person name="Huttunen S."/>
            <person name="Landis J.B."/>
            <person name="Wickett N.J."/>
            <person name="Johnson M.G."/>
            <person name="Rensing S.A."/>
            <person name="Grimwood J."/>
            <person name="Schmutz J."/>
            <person name="Mcdaniel S.F."/>
        </authorList>
    </citation>
    <scope>NUCLEOTIDE SEQUENCE</scope>
    <source>
        <strain evidence="8">R40</strain>
    </source>
</reference>
<dbReference type="InterPro" id="IPR025610">
    <property type="entry name" value="MYC/MYB_N"/>
</dbReference>
<feature type="region of interest" description="Disordered" evidence="6">
    <location>
        <begin position="240"/>
        <end position="305"/>
    </location>
</feature>
<evidence type="ECO:0000256" key="3">
    <source>
        <dbReference type="ARBA" id="ARBA00023159"/>
    </source>
</evidence>
<name>A0A8T0GZU8_CERPU</name>
<evidence type="ECO:0000256" key="1">
    <source>
        <dbReference type="ARBA" id="ARBA00004123"/>
    </source>
</evidence>
<dbReference type="Proteomes" id="UP000822688">
    <property type="component" value="Chromosome 8"/>
</dbReference>
<proteinExistence type="predicted"/>
<feature type="domain" description="BHLH" evidence="7">
    <location>
        <begin position="383"/>
        <end position="432"/>
    </location>
</feature>
<feature type="compositionally biased region" description="Basic and acidic residues" evidence="6">
    <location>
        <begin position="292"/>
        <end position="303"/>
    </location>
</feature>
<keyword evidence="5" id="KW-0539">Nucleus</keyword>
<evidence type="ECO:0000256" key="6">
    <source>
        <dbReference type="SAM" id="MobiDB-lite"/>
    </source>
</evidence>
<comment type="subcellular location">
    <subcellularLocation>
        <location evidence="1">Nucleus</location>
    </subcellularLocation>
</comment>
<dbReference type="InterPro" id="IPR054502">
    <property type="entry name" value="bHLH-TF_ACT-like_plant"/>
</dbReference>
<dbReference type="SMART" id="SM00353">
    <property type="entry name" value="HLH"/>
    <property type="match status" value="1"/>
</dbReference>
<dbReference type="GO" id="GO:0005634">
    <property type="term" value="C:nucleus"/>
    <property type="evidence" value="ECO:0007669"/>
    <property type="project" value="UniProtKB-SubCell"/>
</dbReference>
<dbReference type="EMBL" id="CM026429">
    <property type="protein sequence ID" value="KAG0565176.1"/>
    <property type="molecule type" value="Genomic_DNA"/>
</dbReference>
<gene>
    <name evidence="8" type="ORF">KC19_8G170300</name>
</gene>
<dbReference type="Gene3D" id="4.10.280.10">
    <property type="entry name" value="Helix-loop-helix DNA-binding domain"/>
    <property type="match status" value="1"/>
</dbReference>
<comment type="caution">
    <text evidence="8">The sequence shown here is derived from an EMBL/GenBank/DDBJ whole genome shotgun (WGS) entry which is preliminary data.</text>
</comment>
<evidence type="ECO:0000256" key="4">
    <source>
        <dbReference type="ARBA" id="ARBA00023163"/>
    </source>
</evidence>
<evidence type="ECO:0000256" key="2">
    <source>
        <dbReference type="ARBA" id="ARBA00023015"/>
    </source>
</evidence>
<dbReference type="PROSITE" id="PS50888">
    <property type="entry name" value="BHLH"/>
    <property type="match status" value="1"/>
</dbReference>
<feature type="compositionally biased region" description="Polar residues" evidence="6">
    <location>
        <begin position="268"/>
        <end position="287"/>
    </location>
</feature>
<protein>
    <recommendedName>
        <fullName evidence="7">BHLH domain-containing protein</fullName>
    </recommendedName>
</protein>
<dbReference type="InterPro" id="IPR011598">
    <property type="entry name" value="bHLH_dom"/>
</dbReference>